<dbReference type="OrthoDB" id="396512at2"/>
<feature type="domain" description="Glycosyltransferase 2-like" evidence="1">
    <location>
        <begin position="125"/>
        <end position="261"/>
    </location>
</feature>
<evidence type="ECO:0000259" key="1">
    <source>
        <dbReference type="Pfam" id="PF00535"/>
    </source>
</evidence>
<dbReference type="SUPFAM" id="SSF53448">
    <property type="entry name" value="Nucleotide-diphospho-sugar transferases"/>
    <property type="match status" value="1"/>
</dbReference>
<keyword evidence="2" id="KW-0808">Transferase</keyword>
<dbReference type="Proteomes" id="UP000367750">
    <property type="component" value="Unassembled WGS sequence"/>
</dbReference>
<dbReference type="RefSeq" id="WP_150459146.1">
    <property type="nucleotide sequence ID" value="NZ_VYKK01000022.1"/>
</dbReference>
<dbReference type="InterPro" id="IPR050834">
    <property type="entry name" value="Glycosyltransf_2"/>
</dbReference>
<organism evidence="2 3">
    <name type="scientific">Paenibacillus spiritus</name>
    <dbReference type="NCBI Taxonomy" id="2496557"/>
    <lineage>
        <taxon>Bacteria</taxon>
        <taxon>Bacillati</taxon>
        <taxon>Bacillota</taxon>
        <taxon>Bacilli</taxon>
        <taxon>Bacillales</taxon>
        <taxon>Paenibacillaceae</taxon>
        <taxon>Paenibacillus</taxon>
    </lineage>
</organism>
<dbReference type="GO" id="GO:0016740">
    <property type="term" value="F:transferase activity"/>
    <property type="evidence" value="ECO:0007669"/>
    <property type="project" value="UniProtKB-KW"/>
</dbReference>
<dbReference type="PANTHER" id="PTHR43685">
    <property type="entry name" value="GLYCOSYLTRANSFERASE"/>
    <property type="match status" value="1"/>
</dbReference>
<dbReference type="InterPro" id="IPR029044">
    <property type="entry name" value="Nucleotide-diphossugar_trans"/>
</dbReference>
<dbReference type="InterPro" id="IPR001173">
    <property type="entry name" value="Glyco_trans_2-like"/>
</dbReference>
<sequence>MIQQEQGAAGAERRLMDALADELSAGGGRLQSGALSGEIRALADREETEFRESLDTLARLAIRQADGRDAPGALALYLRSRPELDGTPEAERLAGVLAKLRTGGSAFRESAGSQAAGKEAAPKVSVIITTYNRRDFLKQAVESILAQDYPNKEVTVIDDASTDGTDTLMRGAFGGEERVFYMRNEANRGPGVNRLAAFEAHGDGEFVLFLDDDDYLIDPGYFSRAVAFHREHPGLSFVAANVFLEYTAERRLDLQELGLAEITGRRDFFLNFERPGYGKPASTLTTVFRRQALIDMNISQMNMVNDSSIYLRSLLVGDAGFIDCVAGVYRIHGSNITFSLSRDFLVRNLEEKRSIRQLALDRYGYRNQELTPWFENTSYDTIVYYLRNSAKTSEDYSYMFRWTRDHCPGVYGQVKREFGRKRIKKQILQVPLVRMLVRR</sequence>
<dbReference type="Pfam" id="PF00535">
    <property type="entry name" value="Glycos_transf_2"/>
    <property type="match status" value="1"/>
</dbReference>
<gene>
    <name evidence="2" type="ORF">F4V43_15410</name>
</gene>
<protein>
    <submittedName>
        <fullName evidence="2">Glycosyltransferase family 2 protein</fullName>
    </submittedName>
</protein>
<dbReference type="CDD" id="cd00761">
    <property type="entry name" value="Glyco_tranf_GTA_type"/>
    <property type="match status" value="1"/>
</dbReference>
<comment type="caution">
    <text evidence="2">The sequence shown here is derived from an EMBL/GenBank/DDBJ whole genome shotgun (WGS) entry which is preliminary data.</text>
</comment>
<dbReference type="Gene3D" id="3.90.550.10">
    <property type="entry name" value="Spore Coat Polysaccharide Biosynthesis Protein SpsA, Chain A"/>
    <property type="match status" value="1"/>
</dbReference>
<evidence type="ECO:0000313" key="3">
    <source>
        <dbReference type="Proteomes" id="UP000367750"/>
    </source>
</evidence>
<reference evidence="2 3" key="1">
    <citation type="submission" date="2019-09" db="EMBL/GenBank/DDBJ databases">
        <title>Bacillus ochoae sp. nov., Paenibacillus whitsoniae sp. nov., Paenibacillus spiritus sp. nov. Isolated from the Mars Exploration Rover during spacecraft assembly.</title>
        <authorList>
            <person name="Seuylemezian A."/>
            <person name="Vaishampayan P."/>
        </authorList>
    </citation>
    <scope>NUCLEOTIDE SEQUENCE [LARGE SCALE GENOMIC DNA]</scope>
    <source>
        <strain evidence="2 3">MER_111</strain>
    </source>
</reference>
<dbReference type="PANTHER" id="PTHR43685:SF2">
    <property type="entry name" value="GLYCOSYLTRANSFERASE 2-LIKE DOMAIN-CONTAINING PROTEIN"/>
    <property type="match status" value="1"/>
</dbReference>
<proteinExistence type="predicted"/>
<keyword evidence="3" id="KW-1185">Reference proteome</keyword>
<name>A0A5J5G075_9BACL</name>
<dbReference type="AlphaFoldDB" id="A0A5J5G075"/>
<evidence type="ECO:0000313" key="2">
    <source>
        <dbReference type="EMBL" id="KAA8999714.1"/>
    </source>
</evidence>
<accession>A0A5J5G075</accession>
<dbReference type="EMBL" id="VYKK01000022">
    <property type="protein sequence ID" value="KAA8999714.1"/>
    <property type="molecule type" value="Genomic_DNA"/>
</dbReference>